<dbReference type="SUPFAM" id="SSF102114">
    <property type="entry name" value="Radical SAM enzymes"/>
    <property type="match status" value="1"/>
</dbReference>
<dbReference type="PANTHER" id="PTHR11918:SF45">
    <property type="entry name" value="THREONYLCARBAMOYLADENOSINE TRNA METHYLTHIOTRANSFERASE"/>
    <property type="match status" value="1"/>
</dbReference>
<reference evidence="5 6" key="1">
    <citation type="journal article" date="2020" name="IScience">
        <title>Genome Sequencing of the Endangered Kingdonia uniflora (Circaeasteraceae, Ranunculales) Reveals Potential Mechanisms of Evolutionary Specialization.</title>
        <authorList>
            <person name="Sun Y."/>
            <person name="Deng T."/>
            <person name="Zhang A."/>
            <person name="Moore M.J."/>
            <person name="Landis J.B."/>
            <person name="Lin N."/>
            <person name="Zhang H."/>
            <person name="Zhang X."/>
            <person name="Huang J."/>
            <person name="Zhang X."/>
            <person name="Sun H."/>
            <person name="Wang H."/>
        </authorList>
    </citation>
    <scope>NUCLEOTIDE SEQUENCE [LARGE SCALE GENOMIC DNA]</scope>
    <source>
        <strain evidence="5">TB1705</strain>
        <tissue evidence="5">Leaf</tissue>
    </source>
</reference>
<dbReference type="AlphaFoldDB" id="A0A7J7LLW0"/>
<evidence type="ECO:0000259" key="4">
    <source>
        <dbReference type="SMART" id="SM00729"/>
    </source>
</evidence>
<dbReference type="InterPro" id="IPR058240">
    <property type="entry name" value="rSAM_sf"/>
</dbReference>
<feature type="domain" description="Elp3/MiaA/NifB-like radical SAM core" evidence="4">
    <location>
        <begin position="48"/>
        <end position="260"/>
    </location>
</feature>
<dbReference type="InterPro" id="IPR006638">
    <property type="entry name" value="Elp3/MiaA/NifB-like_rSAM"/>
</dbReference>
<keyword evidence="3" id="KW-0472">Membrane</keyword>
<dbReference type="OrthoDB" id="1730074at2759"/>
<dbReference type="GO" id="GO:0035598">
    <property type="term" value="F:tRNA (N(6)-L-threonylcarbamoyladenosine(37)-C(2))-methylthiotransferase activity"/>
    <property type="evidence" value="ECO:0007669"/>
    <property type="project" value="TreeGrafter"/>
</dbReference>
<accession>A0A7J7LLW0</accession>
<organism evidence="5 6">
    <name type="scientific">Kingdonia uniflora</name>
    <dbReference type="NCBI Taxonomy" id="39325"/>
    <lineage>
        <taxon>Eukaryota</taxon>
        <taxon>Viridiplantae</taxon>
        <taxon>Streptophyta</taxon>
        <taxon>Embryophyta</taxon>
        <taxon>Tracheophyta</taxon>
        <taxon>Spermatophyta</taxon>
        <taxon>Magnoliopsida</taxon>
        <taxon>Ranunculales</taxon>
        <taxon>Circaeasteraceae</taxon>
        <taxon>Kingdonia</taxon>
    </lineage>
</organism>
<evidence type="ECO:0000256" key="3">
    <source>
        <dbReference type="SAM" id="Phobius"/>
    </source>
</evidence>
<keyword evidence="3" id="KW-0812">Transmembrane</keyword>
<feature type="transmembrane region" description="Helical" evidence="3">
    <location>
        <begin position="345"/>
        <end position="367"/>
    </location>
</feature>
<dbReference type="Proteomes" id="UP000541444">
    <property type="component" value="Unassembled WGS sequence"/>
</dbReference>
<name>A0A7J7LLW0_9MAGN</name>
<dbReference type="GO" id="GO:0051536">
    <property type="term" value="F:iron-sulfur cluster binding"/>
    <property type="evidence" value="ECO:0007669"/>
    <property type="project" value="InterPro"/>
</dbReference>
<evidence type="ECO:0000313" key="5">
    <source>
        <dbReference type="EMBL" id="KAF6143655.1"/>
    </source>
</evidence>
<gene>
    <name evidence="5" type="ORF">GIB67_004184</name>
</gene>
<keyword evidence="6" id="KW-1185">Reference proteome</keyword>
<evidence type="ECO:0000256" key="1">
    <source>
        <dbReference type="ARBA" id="ARBA00022679"/>
    </source>
</evidence>
<proteinExistence type="predicted"/>
<protein>
    <recommendedName>
        <fullName evidence="4">Elp3/MiaA/NifB-like radical SAM core domain-containing protein</fullName>
    </recommendedName>
</protein>
<feature type="region of interest" description="Disordered" evidence="2">
    <location>
        <begin position="310"/>
        <end position="329"/>
    </location>
</feature>
<dbReference type="GO" id="GO:0005783">
    <property type="term" value="C:endoplasmic reticulum"/>
    <property type="evidence" value="ECO:0007669"/>
    <property type="project" value="TreeGrafter"/>
</dbReference>
<dbReference type="Gene3D" id="3.30.750.200">
    <property type="match status" value="1"/>
</dbReference>
<evidence type="ECO:0000256" key="2">
    <source>
        <dbReference type="SAM" id="MobiDB-lite"/>
    </source>
</evidence>
<keyword evidence="3" id="KW-1133">Transmembrane helix</keyword>
<dbReference type="SMART" id="SM00729">
    <property type="entry name" value="Elp3"/>
    <property type="match status" value="1"/>
</dbReference>
<dbReference type="PANTHER" id="PTHR11918">
    <property type="entry name" value="RADICAL SAM PROTEINS"/>
    <property type="match status" value="1"/>
</dbReference>
<dbReference type="Gene3D" id="3.30.470.20">
    <property type="entry name" value="ATP-grasp fold, B domain"/>
    <property type="match status" value="1"/>
</dbReference>
<keyword evidence="1" id="KW-0808">Transferase</keyword>
<comment type="caution">
    <text evidence="5">The sequence shown here is derived from an EMBL/GenBank/DDBJ whole genome shotgun (WGS) entry which is preliminary data.</text>
</comment>
<dbReference type="EMBL" id="JACGCM010002201">
    <property type="protein sequence ID" value="KAF6143655.1"/>
    <property type="molecule type" value="Genomic_DNA"/>
</dbReference>
<sequence>MLIGGGALLGFQLPLMSIGLNLKRLKNKKNLKGDGHFITTPSSDIPGTQTNYMKAFRCSHNLSDNEFMSAMDTLIVKCKSTKKPLVAAGCVPQVVEETSKGYEVCLLNRKTLPALDLPKTKYACGHLGSYTSESLIERVRNVVTDGVKGILISSEDTGAYGRSNSILTTMNREYTMGKFRTVVHTLYELVPEIQIVTDIICGLPSKTEEDFAQTLDLIRDYKFPQVQISQFYPRPRTPAAGMKKVPSNIVKKRSRELTSIYESFTPYEGIEGRVGRIWITKIATDGVHLVVIQRDRENIMNITGSLLTKRKESGEETMEGENSHQGSKDKQIIVGTREKMGFVDWALIGGMLVNFTTFIVMLLLLGLRTDETKGVWGGDYGGLNLVLHFHGDCSLWNRSLVDHMARVNTIYLSYNEKLAFHILAYIILLPPFGGYDAWKITSVVATPFDFDQTQSVRPKSHCVAIRVTSEDLDDGFKPASGKVQQEQLTNNFLLWGSQMYNCHGGEILQTNRCTN</sequence>
<evidence type="ECO:0000313" key="6">
    <source>
        <dbReference type="Proteomes" id="UP000541444"/>
    </source>
</evidence>